<name>A0A415H0R2_9FIRM</name>
<evidence type="ECO:0000313" key="1">
    <source>
        <dbReference type="EMBL" id="RHK59059.1"/>
    </source>
</evidence>
<evidence type="ECO:0008006" key="3">
    <source>
        <dbReference type="Google" id="ProtNLM"/>
    </source>
</evidence>
<gene>
    <name evidence="1" type="ORF">DW054_16565</name>
</gene>
<organism evidence="1 2">
    <name type="scientific">Dorea formicigenerans</name>
    <dbReference type="NCBI Taxonomy" id="39486"/>
    <lineage>
        <taxon>Bacteria</taxon>
        <taxon>Bacillati</taxon>
        <taxon>Bacillota</taxon>
        <taxon>Clostridia</taxon>
        <taxon>Lachnospirales</taxon>
        <taxon>Lachnospiraceae</taxon>
        <taxon>Dorea</taxon>
    </lineage>
</organism>
<comment type="caution">
    <text evidence="1">The sequence shown here is derived from an EMBL/GenBank/DDBJ whole genome shotgun (WGS) entry which is preliminary data.</text>
</comment>
<evidence type="ECO:0000313" key="2">
    <source>
        <dbReference type="Proteomes" id="UP000284152"/>
    </source>
</evidence>
<dbReference type="AlphaFoldDB" id="A0A415H0R2"/>
<accession>A0A415H0R2</accession>
<protein>
    <recommendedName>
        <fullName evidence="3">Peptidase U32</fullName>
    </recommendedName>
</protein>
<dbReference type="Proteomes" id="UP000284152">
    <property type="component" value="Unassembled WGS sequence"/>
</dbReference>
<sequence>MKLELRISNYDLLDEYLKRDIDIIGFGDEYCEWAIFNVPKLKEVVKKTLEAGKTVRVVTSFTTKECFENTVRLIEELGLISKEIEFVVNDYGVLQYLHKKEIDNKIIIGQMLNHSLEEYLWSDEIIKQESEKVKNSWLYSNFGNESVIEYFKEKYHIAGGIFNLLPFGKKSAEVMQRANMQVNFSDKYYTMAVSRKCHQGKFYEIKPGKDCQKCCKNPFVACLEKTYAIHDIAEKFSIPKSEVLYKVHSRKIFYT</sequence>
<dbReference type="EMBL" id="QRNS01000071">
    <property type="protein sequence ID" value="RHK59059.1"/>
    <property type="molecule type" value="Genomic_DNA"/>
</dbReference>
<proteinExistence type="predicted"/>
<reference evidence="1 2" key="1">
    <citation type="submission" date="2018-08" db="EMBL/GenBank/DDBJ databases">
        <title>A genome reference for cultivated species of the human gut microbiota.</title>
        <authorList>
            <person name="Zou Y."/>
            <person name="Xue W."/>
            <person name="Luo G."/>
        </authorList>
    </citation>
    <scope>NUCLEOTIDE SEQUENCE [LARGE SCALE GENOMIC DNA]</scope>
    <source>
        <strain evidence="1 2">AF42-21</strain>
    </source>
</reference>